<dbReference type="Proteomes" id="UP000700732">
    <property type="component" value="Unassembled WGS sequence"/>
</dbReference>
<dbReference type="RefSeq" id="WP_186741373.1">
    <property type="nucleotide sequence ID" value="NZ_VFIA01000053.1"/>
</dbReference>
<accession>A0ABR6WDL8</accession>
<name>A0ABR6WDL8_9BACT</name>
<dbReference type="PROSITE" id="PS51257">
    <property type="entry name" value="PROKAR_LIPOPROTEIN"/>
    <property type="match status" value="1"/>
</dbReference>
<evidence type="ECO:0000313" key="2">
    <source>
        <dbReference type="Proteomes" id="UP000700732"/>
    </source>
</evidence>
<reference evidence="1 2" key="1">
    <citation type="submission" date="2019-06" db="EMBL/GenBank/DDBJ databases">
        <title>Spirosoma utsteinense sp. nov. isolated from Antarctic ice-free soils.</title>
        <authorList>
            <person name="Tahon G."/>
        </authorList>
    </citation>
    <scope>NUCLEOTIDE SEQUENCE [LARGE SCALE GENOMIC DNA]</scope>
    <source>
        <strain evidence="1 2">LMG 31447</strain>
    </source>
</reference>
<organism evidence="1 2">
    <name type="scientific">Spirosoma utsteinense</name>
    <dbReference type="NCBI Taxonomy" id="2585773"/>
    <lineage>
        <taxon>Bacteria</taxon>
        <taxon>Pseudomonadati</taxon>
        <taxon>Bacteroidota</taxon>
        <taxon>Cytophagia</taxon>
        <taxon>Cytophagales</taxon>
        <taxon>Cytophagaceae</taxon>
        <taxon>Spirosoma</taxon>
    </lineage>
</organism>
<sequence length="330" mass="36564">MNRLSSQLRILTYRLWATLASVILLLVGCQKSQTSLQPTEQCSLTKITEVLSGPNGFTSTSSFDYNPQHQLILRTVAFMDATTSTVTSKTNYTYDYDTNGFLTAKRQTDPQHPTSLLSESTYIYTNGQLTQAYSKGSTSIEFKYRYDAQGQLTDYSQYLGSANRGYGTAFHFDKGKLVSASGGRHVDQGHLITDYAGDLSGPNPPTLSQRYTYDQQDRLIKKETIVIRTGVTQSATTYSYNDNGVFIDPLTSLEHFKGTPTIELTGKPVLPVKATATLADGSVSFVVSYEYQTNTKGYLIKKVATTTNYTNNLPSSTQTQTTEYAYDLCQ</sequence>
<gene>
    <name evidence="1" type="ORF">FH603_5188</name>
</gene>
<dbReference type="EMBL" id="VFIA01000053">
    <property type="protein sequence ID" value="MBC3794658.1"/>
    <property type="molecule type" value="Genomic_DNA"/>
</dbReference>
<comment type="caution">
    <text evidence="1">The sequence shown here is derived from an EMBL/GenBank/DDBJ whole genome shotgun (WGS) entry which is preliminary data.</text>
</comment>
<protein>
    <submittedName>
        <fullName evidence="1">YD repeat-containing protein</fullName>
    </submittedName>
</protein>
<proteinExistence type="predicted"/>
<keyword evidence="2" id="KW-1185">Reference proteome</keyword>
<dbReference type="Gene3D" id="2.180.10.10">
    <property type="entry name" value="RHS repeat-associated core"/>
    <property type="match status" value="1"/>
</dbReference>
<evidence type="ECO:0000313" key="1">
    <source>
        <dbReference type="EMBL" id="MBC3794658.1"/>
    </source>
</evidence>